<sequence>MTPYINMSAQVPKAVVRRVIPLVNCVKRYWHNIKTDSCVYNGE</sequence>
<name>A0A0E9SPS6_ANGAN</name>
<organism evidence="1">
    <name type="scientific">Anguilla anguilla</name>
    <name type="common">European freshwater eel</name>
    <name type="synonym">Muraena anguilla</name>
    <dbReference type="NCBI Taxonomy" id="7936"/>
    <lineage>
        <taxon>Eukaryota</taxon>
        <taxon>Metazoa</taxon>
        <taxon>Chordata</taxon>
        <taxon>Craniata</taxon>
        <taxon>Vertebrata</taxon>
        <taxon>Euteleostomi</taxon>
        <taxon>Actinopterygii</taxon>
        <taxon>Neopterygii</taxon>
        <taxon>Teleostei</taxon>
        <taxon>Anguilliformes</taxon>
        <taxon>Anguillidae</taxon>
        <taxon>Anguilla</taxon>
    </lineage>
</organism>
<evidence type="ECO:0000313" key="1">
    <source>
        <dbReference type="EMBL" id="JAH42695.1"/>
    </source>
</evidence>
<dbReference type="AlphaFoldDB" id="A0A0E9SPS6"/>
<reference evidence="1" key="2">
    <citation type="journal article" date="2015" name="Fish Shellfish Immunol.">
        <title>Early steps in the European eel (Anguilla anguilla)-Vibrio vulnificus interaction in the gills: Role of the RtxA13 toxin.</title>
        <authorList>
            <person name="Callol A."/>
            <person name="Pajuelo D."/>
            <person name="Ebbesson L."/>
            <person name="Teles M."/>
            <person name="MacKenzie S."/>
            <person name="Amaro C."/>
        </authorList>
    </citation>
    <scope>NUCLEOTIDE SEQUENCE</scope>
</reference>
<proteinExistence type="predicted"/>
<dbReference type="EMBL" id="GBXM01065882">
    <property type="protein sequence ID" value="JAH42695.1"/>
    <property type="molecule type" value="Transcribed_RNA"/>
</dbReference>
<accession>A0A0E9SPS6</accession>
<protein>
    <submittedName>
        <fullName evidence="1">Uncharacterized protein</fullName>
    </submittedName>
</protein>
<reference evidence="1" key="1">
    <citation type="submission" date="2014-11" db="EMBL/GenBank/DDBJ databases">
        <authorList>
            <person name="Amaro Gonzalez C."/>
        </authorList>
    </citation>
    <scope>NUCLEOTIDE SEQUENCE</scope>
</reference>